<gene>
    <name evidence="15" type="ORF">KGM_206598</name>
</gene>
<proteinExistence type="predicted"/>
<evidence type="ECO:0000259" key="13">
    <source>
        <dbReference type="PROSITE" id="PS50835"/>
    </source>
</evidence>
<keyword evidence="3" id="KW-0732">Signal</keyword>
<dbReference type="InterPro" id="IPR003598">
    <property type="entry name" value="Ig_sub2"/>
</dbReference>
<dbReference type="PANTHER" id="PTHR10075:SF14">
    <property type="entry name" value="CELL ADHESION MOLECULE DSCAM2-RELATED"/>
    <property type="match status" value="1"/>
</dbReference>
<evidence type="ECO:0000256" key="1">
    <source>
        <dbReference type="ARBA" id="ARBA00004167"/>
    </source>
</evidence>
<dbReference type="InterPro" id="IPR003599">
    <property type="entry name" value="Ig_sub"/>
</dbReference>
<evidence type="ECO:0000313" key="15">
    <source>
        <dbReference type="EMBL" id="OWR45946.1"/>
    </source>
</evidence>
<dbReference type="PRINTS" id="PR01838">
    <property type="entry name" value="NCAMFAMILY"/>
</dbReference>
<dbReference type="Pfam" id="PF13927">
    <property type="entry name" value="Ig_3"/>
    <property type="match status" value="3"/>
</dbReference>
<evidence type="ECO:0000256" key="8">
    <source>
        <dbReference type="ARBA" id="ARBA00023157"/>
    </source>
</evidence>
<dbReference type="InterPro" id="IPR009138">
    <property type="entry name" value="Neural_cell_adh"/>
</dbReference>
<evidence type="ECO:0000256" key="7">
    <source>
        <dbReference type="ARBA" id="ARBA00023136"/>
    </source>
</evidence>
<dbReference type="InterPro" id="IPR013098">
    <property type="entry name" value="Ig_I-set"/>
</dbReference>
<evidence type="ECO:0000256" key="6">
    <source>
        <dbReference type="ARBA" id="ARBA00022989"/>
    </source>
</evidence>
<keyword evidence="10" id="KW-0393">Immunoglobulin domain</keyword>
<evidence type="ECO:0000256" key="10">
    <source>
        <dbReference type="ARBA" id="ARBA00023319"/>
    </source>
</evidence>
<dbReference type="GO" id="GO:0098632">
    <property type="term" value="F:cell-cell adhesion mediator activity"/>
    <property type="evidence" value="ECO:0007669"/>
    <property type="project" value="TreeGrafter"/>
</dbReference>
<feature type="domain" description="Ig-like" evidence="13">
    <location>
        <begin position="136"/>
        <end position="225"/>
    </location>
</feature>
<dbReference type="PROSITE" id="PS50853">
    <property type="entry name" value="FN3"/>
    <property type="match status" value="1"/>
</dbReference>
<keyword evidence="5" id="KW-0130">Cell adhesion</keyword>
<dbReference type="EMBL" id="AGBW02011903">
    <property type="protein sequence ID" value="OWR45946.1"/>
    <property type="molecule type" value="Genomic_DNA"/>
</dbReference>
<evidence type="ECO:0000256" key="2">
    <source>
        <dbReference type="ARBA" id="ARBA00022692"/>
    </source>
</evidence>
<keyword evidence="9" id="KW-0325">Glycoprotein</keyword>
<reference evidence="15 16" key="1">
    <citation type="journal article" date="2011" name="Cell">
        <title>The monarch butterfly genome yields insights into long-distance migration.</title>
        <authorList>
            <person name="Zhan S."/>
            <person name="Merlin C."/>
            <person name="Boore J.L."/>
            <person name="Reppert S.M."/>
        </authorList>
    </citation>
    <scope>NUCLEOTIDE SEQUENCE [LARGE SCALE GENOMIC DNA]</scope>
    <source>
        <strain evidence="15">F-2</strain>
    </source>
</reference>
<feature type="transmembrane region" description="Helical" evidence="12">
    <location>
        <begin position="709"/>
        <end position="730"/>
    </location>
</feature>
<dbReference type="Gene3D" id="2.60.40.10">
    <property type="entry name" value="Immunoglobulins"/>
    <property type="match status" value="5"/>
</dbReference>
<dbReference type="PIRSF" id="PIRSF000615">
    <property type="entry name" value="TyrPK_CSF1-R"/>
    <property type="match status" value="1"/>
</dbReference>
<comment type="subcellular location">
    <subcellularLocation>
        <location evidence="1">Membrane</location>
        <topology evidence="1">Single-pass membrane protein</topology>
    </subcellularLocation>
</comment>
<dbReference type="SUPFAM" id="SSF48726">
    <property type="entry name" value="Immunoglobulin"/>
    <property type="match status" value="4"/>
</dbReference>
<dbReference type="CDD" id="cd00063">
    <property type="entry name" value="FN3"/>
    <property type="match status" value="1"/>
</dbReference>
<evidence type="ECO:0000256" key="11">
    <source>
        <dbReference type="SAM" id="MobiDB-lite"/>
    </source>
</evidence>
<keyword evidence="2 12" id="KW-0812">Transmembrane</keyword>
<protein>
    <submittedName>
        <fullName evidence="15">Fasciclin 2 transmembrane isoform</fullName>
    </submittedName>
</protein>
<evidence type="ECO:0000256" key="12">
    <source>
        <dbReference type="SAM" id="Phobius"/>
    </source>
</evidence>
<feature type="domain" description="Fibronectin type-III" evidence="14">
    <location>
        <begin position="513"/>
        <end position="608"/>
    </location>
</feature>
<dbReference type="STRING" id="278856.A0A212EWS7"/>
<evidence type="ECO:0000256" key="5">
    <source>
        <dbReference type="ARBA" id="ARBA00022889"/>
    </source>
</evidence>
<keyword evidence="8" id="KW-1015">Disulfide bond</keyword>
<evidence type="ECO:0000313" key="16">
    <source>
        <dbReference type="Proteomes" id="UP000007151"/>
    </source>
</evidence>
<dbReference type="PROSITE" id="PS50835">
    <property type="entry name" value="IG_LIKE"/>
    <property type="match status" value="4"/>
</dbReference>
<dbReference type="GO" id="GO:0070593">
    <property type="term" value="P:dendrite self-avoidance"/>
    <property type="evidence" value="ECO:0007669"/>
    <property type="project" value="TreeGrafter"/>
</dbReference>
<evidence type="ECO:0000259" key="14">
    <source>
        <dbReference type="PROSITE" id="PS50853"/>
    </source>
</evidence>
<dbReference type="SUPFAM" id="SSF49265">
    <property type="entry name" value="Fibronectin type III"/>
    <property type="match status" value="1"/>
</dbReference>
<dbReference type="InParanoid" id="A0A212EWS7"/>
<dbReference type="Proteomes" id="UP000007151">
    <property type="component" value="Unassembled WGS sequence"/>
</dbReference>
<dbReference type="GO" id="GO:0005886">
    <property type="term" value="C:plasma membrane"/>
    <property type="evidence" value="ECO:0007669"/>
    <property type="project" value="TreeGrafter"/>
</dbReference>
<dbReference type="InterPro" id="IPR036116">
    <property type="entry name" value="FN3_sf"/>
</dbReference>
<feature type="region of interest" description="Disordered" evidence="11">
    <location>
        <begin position="758"/>
        <end position="797"/>
    </location>
</feature>
<dbReference type="InterPro" id="IPR036179">
    <property type="entry name" value="Ig-like_dom_sf"/>
</dbReference>
<dbReference type="SMART" id="SM00060">
    <property type="entry name" value="FN3"/>
    <property type="match status" value="2"/>
</dbReference>
<dbReference type="GO" id="GO:0030424">
    <property type="term" value="C:axon"/>
    <property type="evidence" value="ECO:0007669"/>
    <property type="project" value="TreeGrafter"/>
</dbReference>
<dbReference type="KEGG" id="dpl:KGM_206598"/>
<feature type="domain" description="Ig-like" evidence="13">
    <location>
        <begin position="415"/>
        <end position="504"/>
    </location>
</feature>
<feature type="compositionally biased region" description="Basic and acidic residues" evidence="11">
    <location>
        <begin position="758"/>
        <end position="783"/>
    </location>
</feature>
<evidence type="ECO:0000256" key="9">
    <source>
        <dbReference type="ARBA" id="ARBA00023180"/>
    </source>
</evidence>
<comment type="caution">
    <text evidence="15">The sequence shown here is derived from an EMBL/GenBank/DDBJ whole genome shotgun (WGS) entry which is preliminary data.</text>
</comment>
<evidence type="ECO:0000256" key="3">
    <source>
        <dbReference type="ARBA" id="ARBA00022729"/>
    </source>
</evidence>
<keyword evidence="6 12" id="KW-1133">Transmembrane helix</keyword>
<sequence length="797" mass="89599">MFTVHIQTISHVFKHCRCPNLIDGLPSVGDNGSQTCFTNNQVEFTKIKSGSSFYQECKCELGTGETLRWLDTHDQDIPILRPGTKSNVYTEWLDRNTYSVYISSLSKSISGAYKCVTVHNGREYSMVYHVEAYDPPYFVNTKPDQYVVSGKDAVITCEARGDTEPLISWYKEQDGFVEITNDDKYEVTSEGLKIKDVTKDDNGLYKCAASDLETGEGIDQEIHVEVITMPTIIDLTASTNSKVIEGESLTIECVADGVPHPEYSWKKIGYTGENVSWHEIANTIVFDEVQESDRGAYECTAVNNAGNFTKIINIEVLVAPNITELNNVTAVEGSTAQISCKASGRPIPKINMMFLGDESDEQSIVWDIKNASDTEVEFYLSFLRVNRSHAGVYECNATNDVDFDIKEMEFRVLYPPYFTTPVEDVWSWNGKSINLSCEHSSDPPGVITWRYQGNEISAENQMEINKIIADKLHKSPLIIENKTLYGVYECTAKNEFGEAKKMITLREGFVPAAINNVSLANLTSYSVTFTIEPPPIEGPDVIGFTAEYDEVDNYNVTDIHTNRTWSIHRPLKIDKLKPNTSYYVKFAAINEVGTGPWSDVLEFATLEQSTPDEPEWEMNVEEIAVKEKVLKWKNSDLVDFYLIRQCPIKNGFIEEESCEITQLDQTNEFHLDEMNANTTYYIELIAQNTVGNSTTARITVTIPGEEAPYLSSAALIGLSILAVFLCLVMLDLLLLLWRRQGVIANCCVKKKKNNREESLNSRDKKGLLKDKESNGNGHKEYEYNKNTGAITGKHSSV</sequence>
<dbReference type="SMART" id="SM00408">
    <property type="entry name" value="IGc2"/>
    <property type="match status" value="4"/>
</dbReference>
<organism evidence="15 16">
    <name type="scientific">Danaus plexippus plexippus</name>
    <dbReference type="NCBI Taxonomy" id="278856"/>
    <lineage>
        <taxon>Eukaryota</taxon>
        <taxon>Metazoa</taxon>
        <taxon>Ecdysozoa</taxon>
        <taxon>Arthropoda</taxon>
        <taxon>Hexapoda</taxon>
        <taxon>Insecta</taxon>
        <taxon>Pterygota</taxon>
        <taxon>Neoptera</taxon>
        <taxon>Endopterygota</taxon>
        <taxon>Lepidoptera</taxon>
        <taxon>Glossata</taxon>
        <taxon>Ditrysia</taxon>
        <taxon>Papilionoidea</taxon>
        <taxon>Nymphalidae</taxon>
        <taxon>Danainae</taxon>
        <taxon>Danaini</taxon>
        <taxon>Danaina</taxon>
        <taxon>Danaus</taxon>
        <taxon>Danaus</taxon>
    </lineage>
</organism>
<accession>A0A212EWS7</accession>
<keyword evidence="7 12" id="KW-0472">Membrane</keyword>
<keyword evidence="16" id="KW-1185">Reference proteome</keyword>
<dbReference type="InterPro" id="IPR013783">
    <property type="entry name" value="Ig-like_fold"/>
</dbReference>
<dbReference type="GO" id="GO:0007156">
    <property type="term" value="P:homophilic cell adhesion via plasma membrane adhesion molecules"/>
    <property type="evidence" value="ECO:0007669"/>
    <property type="project" value="TreeGrafter"/>
</dbReference>
<dbReference type="SMART" id="SM00409">
    <property type="entry name" value="IG"/>
    <property type="match status" value="5"/>
</dbReference>
<feature type="domain" description="Ig-like" evidence="13">
    <location>
        <begin position="320"/>
        <end position="411"/>
    </location>
</feature>
<evidence type="ECO:0000256" key="4">
    <source>
        <dbReference type="ARBA" id="ARBA00022737"/>
    </source>
</evidence>
<dbReference type="Pfam" id="PF00041">
    <property type="entry name" value="fn3"/>
    <property type="match status" value="1"/>
</dbReference>
<dbReference type="GO" id="GO:0007411">
    <property type="term" value="P:axon guidance"/>
    <property type="evidence" value="ECO:0007669"/>
    <property type="project" value="TreeGrafter"/>
</dbReference>
<dbReference type="eggNOG" id="KOG3510">
    <property type="taxonomic scope" value="Eukaryota"/>
</dbReference>
<name>A0A212EWS7_DANPL</name>
<feature type="domain" description="Ig-like" evidence="13">
    <location>
        <begin position="230"/>
        <end position="315"/>
    </location>
</feature>
<dbReference type="InterPro" id="IPR007110">
    <property type="entry name" value="Ig-like_dom"/>
</dbReference>
<dbReference type="AlphaFoldDB" id="A0A212EWS7"/>
<keyword evidence="4" id="KW-0677">Repeat</keyword>
<dbReference type="PANTHER" id="PTHR10075">
    <property type="entry name" value="BASIGIN RELATED"/>
    <property type="match status" value="1"/>
</dbReference>
<feature type="compositionally biased region" description="Polar residues" evidence="11">
    <location>
        <begin position="784"/>
        <end position="797"/>
    </location>
</feature>
<dbReference type="InterPro" id="IPR003961">
    <property type="entry name" value="FN3_dom"/>
</dbReference>
<dbReference type="Pfam" id="PF07679">
    <property type="entry name" value="I-set"/>
    <property type="match status" value="1"/>
</dbReference>